<feature type="region of interest" description="Disordered" evidence="1">
    <location>
        <begin position="381"/>
        <end position="406"/>
    </location>
</feature>
<organism evidence="2 3">
    <name type="scientific">Novosphingobium clariflavum</name>
    <dbReference type="NCBI Taxonomy" id="2029884"/>
    <lineage>
        <taxon>Bacteria</taxon>
        <taxon>Pseudomonadati</taxon>
        <taxon>Pseudomonadota</taxon>
        <taxon>Alphaproteobacteria</taxon>
        <taxon>Sphingomonadales</taxon>
        <taxon>Sphingomonadaceae</taxon>
        <taxon>Novosphingobium</taxon>
    </lineage>
</organism>
<proteinExistence type="predicted"/>
<feature type="compositionally biased region" description="Low complexity" evidence="1">
    <location>
        <begin position="381"/>
        <end position="391"/>
    </location>
</feature>
<sequence>MSGRPPWSLLGIGPTADTSAIRKAYAEKLKAMDVDADVSGFAQLRQARDLALRLARSLEEIAPDGDAQPAGGDDSDGIEDAATDAPEAAAAPARWTFAAPELPGAWQEDPFFPASSLATRPAEPDASTMLERMAWAAAAAREAGHGGVSGAGIPLTTIDPFTAPLLSGSLVGDDALGLRPGETPAERLSILLDPEREDAGEPLSESEARQATRALRAILDEATHAHITRQQQIEDWLAEILARGWPRSAPLLEDANQAFGWEREWSAHDARPAVQFLGARLRGYRFQQNVLQPGHKFHKAWNELVRPGKAGPLRMLGGPAQGDVDALLRGVRKHFPELESHFAPERVASWEGGNPMLTGLLVLLGIIAFAIIVAIADSKSPSPSASPAQQSTPLGAANETQDGPARDVMQSSVKAAFGPGHDPAWLWKTQPELAQTFTANVMSGLRADEDPATIVDKTVAIVRLRGYLNGRELDGPLFEQTMHLRLAQLRAAQKDGESTCQQLGDSGWFDGALPLSASEREAERVFSARMAEENKLIQPSKSRQRTAMVPGELIGRVIKATGLTQTKVAAAMQGRGTNANRCAVAVALLDATLEWKEMNKKGGDRRAILQTL</sequence>
<accession>A0ABV6S3Z4</accession>
<keyword evidence="3" id="KW-1185">Reference proteome</keyword>
<dbReference type="EMBL" id="JBHLTM010000019">
    <property type="protein sequence ID" value="MFC0683955.1"/>
    <property type="molecule type" value="Genomic_DNA"/>
</dbReference>
<dbReference type="RefSeq" id="WP_267223303.1">
    <property type="nucleotide sequence ID" value="NZ_JAPCWC010000021.1"/>
</dbReference>
<evidence type="ECO:0000256" key="1">
    <source>
        <dbReference type="SAM" id="MobiDB-lite"/>
    </source>
</evidence>
<protein>
    <recommendedName>
        <fullName evidence="4">Molecular chaperone DnaJ</fullName>
    </recommendedName>
</protein>
<dbReference type="Proteomes" id="UP001589858">
    <property type="component" value="Unassembled WGS sequence"/>
</dbReference>
<evidence type="ECO:0000313" key="3">
    <source>
        <dbReference type="Proteomes" id="UP001589858"/>
    </source>
</evidence>
<name>A0ABV6S3Z4_9SPHN</name>
<gene>
    <name evidence="2" type="ORF">ACFFF8_05060</name>
</gene>
<feature type="compositionally biased region" description="Acidic residues" evidence="1">
    <location>
        <begin position="73"/>
        <end position="82"/>
    </location>
</feature>
<reference evidence="2 3" key="1">
    <citation type="submission" date="2024-09" db="EMBL/GenBank/DDBJ databases">
        <authorList>
            <person name="Sun Q."/>
            <person name="Mori K."/>
        </authorList>
    </citation>
    <scope>NUCLEOTIDE SEQUENCE [LARGE SCALE GENOMIC DNA]</scope>
    <source>
        <strain evidence="2 3">CICC 11035S</strain>
    </source>
</reference>
<comment type="caution">
    <text evidence="2">The sequence shown here is derived from an EMBL/GenBank/DDBJ whole genome shotgun (WGS) entry which is preliminary data.</text>
</comment>
<feature type="region of interest" description="Disordered" evidence="1">
    <location>
        <begin position="61"/>
        <end position="89"/>
    </location>
</feature>
<evidence type="ECO:0000313" key="2">
    <source>
        <dbReference type="EMBL" id="MFC0683955.1"/>
    </source>
</evidence>
<evidence type="ECO:0008006" key="4">
    <source>
        <dbReference type="Google" id="ProtNLM"/>
    </source>
</evidence>